<dbReference type="Pfam" id="PF02892">
    <property type="entry name" value="zf-BED"/>
    <property type="match status" value="2"/>
</dbReference>
<organism evidence="10 11">
    <name type="scientific">Vitis vinifera</name>
    <name type="common">Grape</name>
    <dbReference type="NCBI Taxonomy" id="29760"/>
    <lineage>
        <taxon>Eukaryota</taxon>
        <taxon>Viridiplantae</taxon>
        <taxon>Streptophyta</taxon>
        <taxon>Embryophyta</taxon>
        <taxon>Tracheophyta</taxon>
        <taxon>Spermatophyta</taxon>
        <taxon>Magnoliopsida</taxon>
        <taxon>eudicotyledons</taxon>
        <taxon>Gunneridae</taxon>
        <taxon>Pentapetalae</taxon>
        <taxon>rosids</taxon>
        <taxon>Vitales</taxon>
        <taxon>Vitaceae</taxon>
        <taxon>Viteae</taxon>
        <taxon>Vitis</taxon>
    </lineage>
</organism>
<keyword evidence="11" id="KW-1185">Reference proteome</keyword>
<evidence type="ECO:0000313" key="10">
    <source>
        <dbReference type="EMBL" id="WJZ86855.1"/>
    </source>
</evidence>
<keyword evidence="6" id="KW-0539">Nucleus</keyword>
<proteinExistence type="predicted"/>
<dbReference type="Proteomes" id="UP001227230">
    <property type="component" value="Chromosome 5"/>
</dbReference>
<evidence type="ECO:0000256" key="7">
    <source>
        <dbReference type="PROSITE-ProRule" id="PRU00027"/>
    </source>
</evidence>
<dbReference type="PANTHER" id="PTHR32166:SF105">
    <property type="entry name" value="HAT DIMERIZATION DOMAIN-CONTAINING PROTEIN"/>
    <property type="match status" value="1"/>
</dbReference>
<dbReference type="PROSITE" id="PS50808">
    <property type="entry name" value="ZF_BED"/>
    <property type="match status" value="2"/>
</dbReference>
<feature type="domain" description="BED-type" evidence="9">
    <location>
        <begin position="133"/>
        <end position="189"/>
    </location>
</feature>
<sequence length="1137" mass="130412">MTSLRSPGYSDPGWEHGIAQDERKKKVKCNYCGKIVSGGIYRLKQHLARVSGEVTYCDKAPEEVYLKMRENLEGCRSNKKPRQSEDDGHTYLNFHQNDDEEEEEEHAGYRSKGKQLMSDRNLVINLAPLRSLGYVDPGWEHGVAQDERKKKVKCNYCEKIVSGGINRFKQHLARIPGEVAPCKNAPEEVYLKIKENMKWHRTGRRHRRPDAKEISAFYMNSDNDDEEDEQDEDALHRMNKENLIIGEKRLSKDLRKTFRGISPGSGSEPSLRRSRLDSVVPKTPKSQKALSYKQVKVKTGSSKKTRKEVISAICKFFYHAGVPLHAANSPYFHKMLELVGQYGQGLVGPPTQLISGRFLQEEIATIKNYLAEYKASWAITGCSIKADSWRDAQGRTLINILVSCPHGIYFVSSVDATDIVDDATNLFKLLDKVVEEMGEENVVQVITENTPSYKAAGKMLEEKRRSLFWTPCAAYCIDQMLEDFIGIKLVGECMEKGQKITKFIYNRIWLLNLMKKEFTQGQELLRPAVSRCASSFATLQSLLDHRIGLKRLFQSNKWLSSRFSKSEKGKEVEKIVLNATFWKKVQYVRKSVDPLVQVLQKVDSVESLSMPSIYNDMYRAKLAIRSTHGDDARKYGPFWAVIDNHWSSLFHHPLYMAAYFLNPSYRYRSDFLVHPEVVRGLNECIVRLEPDNMRRISASMQISDFNSAKADFGTELAISTRTELDPAAWWQQHGINCLELQRIAVRILSQTCSSFGCEHNWSTYDQIHRESHNRLAQKRLNDLIYVHYNLRLRERQLSKRSNDVMSLDSILLESLLDDWIVEAENPTVQEDEEIPYNEMDHTDAYENDLMEYEDGTADGRKASLEMVTLSSVEPLDIVNPASAGVATDDDTDLNFLGDDLSEVWLQYQKSSVYVHNRLQFLLQRLRFDRSLGSRIESIRMSESKAVIGLSWEPKLSLLSSAPKNGSDKSENVAENSGASLWKPDSELVDGLFVPPNNPRKVNKLLRKQVKDTTGTKWFDMPAPTITPELKKDLQLLKLRSAIDPKRHYKKSDSKSKTLPKYFQVGTVIESASDFFSGRLTKKERKASLADELLSNSSFADYRKRKVREIEEQNRPAGVDKWKIKGRQSWKRKKQRRH</sequence>
<evidence type="ECO:0000256" key="4">
    <source>
        <dbReference type="ARBA" id="ARBA00022833"/>
    </source>
</evidence>
<dbReference type="PANTHER" id="PTHR32166">
    <property type="entry name" value="OSJNBA0013A04.12 PROTEIN"/>
    <property type="match status" value="1"/>
</dbReference>
<comment type="subcellular location">
    <subcellularLocation>
        <location evidence="1">Nucleus</location>
    </subcellularLocation>
</comment>
<evidence type="ECO:0000256" key="3">
    <source>
        <dbReference type="ARBA" id="ARBA00022771"/>
    </source>
</evidence>
<dbReference type="InterPro" id="IPR014810">
    <property type="entry name" value="Fcf2_C"/>
</dbReference>
<dbReference type="EMBL" id="CP126652">
    <property type="protein sequence ID" value="WJZ86855.1"/>
    <property type="molecule type" value="Genomic_DNA"/>
</dbReference>
<keyword evidence="2" id="KW-0479">Metal-binding</keyword>
<evidence type="ECO:0000313" key="11">
    <source>
        <dbReference type="Proteomes" id="UP001227230"/>
    </source>
</evidence>
<keyword evidence="3 7" id="KW-0863">Zinc-finger</keyword>
<feature type="region of interest" description="Disordered" evidence="8">
    <location>
        <begin position="257"/>
        <end position="294"/>
    </location>
</feature>
<name>A0ABY9BX72_VITVI</name>
<dbReference type="InterPro" id="IPR008906">
    <property type="entry name" value="HATC_C_dom"/>
</dbReference>
<dbReference type="Pfam" id="PF05699">
    <property type="entry name" value="Dimer_Tnp_hAT"/>
    <property type="match status" value="1"/>
</dbReference>
<dbReference type="InterPro" id="IPR003656">
    <property type="entry name" value="Znf_BED"/>
</dbReference>
<feature type="region of interest" description="Disordered" evidence="8">
    <location>
        <begin position="1112"/>
        <end position="1137"/>
    </location>
</feature>
<keyword evidence="4" id="KW-0862">Zinc</keyword>
<evidence type="ECO:0000259" key="9">
    <source>
        <dbReference type="PROSITE" id="PS50808"/>
    </source>
</evidence>
<evidence type="ECO:0000256" key="6">
    <source>
        <dbReference type="ARBA" id="ARBA00023242"/>
    </source>
</evidence>
<feature type="region of interest" description="Disordered" evidence="8">
    <location>
        <begin position="75"/>
        <end position="112"/>
    </location>
</feature>
<gene>
    <name evidence="10" type="ORF">VitviT2T_006273</name>
</gene>
<dbReference type="InterPro" id="IPR007021">
    <property type="entry name" value="DUF659"/>
</dbReference>
<protein>
    <recommendedName>
        <fullName evidence="9">BED-type domain-containing protein</fullName>
    </recommendedName>
</protein>
<keyword evidence="5" id="KW-0238">DNA-binding</keyword>
<dbReference type="Pfam" id="PF08698">
    <property type="entry name" value="Fcf2"/>
    <property type="match status" value="1"/>
</dbReference>
<feature type="compositionally biased region" description="Basic residues" evidence="8">
    <location>
        <begin position="1123"/>
        <end position="1137"/>
    </location>
</feature>
<reference evidence="10 11" key="1">
    <citation type="journal article" date="2023" name="Hortic Res">
        <title>The complete reference genome for grapevine (Vitis vinifera L.) genetics and breeding.</title>
        <authorList>
            <person name="Shi X."/>
            <person name="Cao S."/>
            <person name="Wang X."/>
            <person name="Huang S."/>
            <person name="Wang Y."/>
            <person name="Liu Z."/>
            <person name="Liu W."/>
            <person name="Leng X."/>
            <person name="Peng Y."/>
            <person name="Wang N."/>
            <person name="Wang Y."/>
            <person name="Ma Z."/>
            <person name="Xu X."/>
            <person name="Zhang F."/>
            <person name="Xue H."/>
            <person name="Zhong H."/>
            <person name="Wang Y."/>
            <person name="Zhang K."/>
            <person name="Velt A."/>
            <person name="Avia K."/>
            <person name="Holtgrawe D."/>
            <person name="Grimplet J."/>
            <person name="Matus J.T."/>
            <person name="Ware D."/>
            <person name="Wu X."/>
            <person name="Wang H."/>
            <person name="Liu C."/>
            <person name="Fang Y."/>
            <person name="Rustenholz C."/>
            <person name="Cheng Z."/>
            <person name="Xiao H."/>
            <person name="Zhou Y."/>
        </authorList>
    </citation>
    <scope>NUCLEOTIDE SEQUENCE [LARGE SCALE GENOMIC DNA]</scope>
    <source>
        <strain evidence="11">cv. Pinot noir / PN40024</strain>
        <tissue evidence="10">Leaf</tissue>
    </source>
</reference>
<evidence type="ECO:0000256" key="5">
    <source>
        <dbReference type="ARBA" id="ARBA00023125"/>
    </source>
</evidence>
<dbReference type="Pfam" id="PF04937">
    <property type="entry name" value="DUF659"/>
    <property type="match status" value="1"/>
</dbReference>
<accession>A0ABY9BX72</accession>
<feature type="compositionally biased region" description="Basic and acidic residues" evidence="8">
    <location>
        <begin position="1112"/>
        <end position="1122"/>
    </location>
</feature>
<dbReference type="InterPro" id="IPR012337">
    <property type="entry name" value="RNaseH-like_sf"/>
</dbReference>
<feature type="domain" description="BED-type" evidence="9">
    <location>
        <begin position="8"/>
        <end position="64"/>
    </location>
</feature>
<evidence type="ECO:0000256" key="2">
    <source>
        <dbReference type="ARBA" id="ARBA00022723"/>
    </source>
</evidence>
<evidence type="ECO:0000256" key="1">
    <source>
        <dbReference type="ARBA" id="ARBA00004123"/>
    </source>
</evidence>
<evidence type="ECO:0000256" key="8">
    <source>
        <dbReference type="SAM" id="MobiDB-lite"/>
    </source>
</evidence>
<dbReference type="SUPFAM" id="SSF53098">
    <property type="entry name" value="Ribonuclease H-like"/>
    <property type="match status" value="1"/>
</dbReference>